<dbReference type="EMBL" id="KN847896">
    <property type="protein sequence ID" value="KIR43256.1"/>
    <property type="molecule type" value="Genomic_DNA"/>
</dbReference>
<evidence type="ECO:0000256" key="9">
    <source>
        <dbReference type="SAM" id="Coils"/>
    </source>
</evidence>
<comment type="function">
    <text evidence="8">Part of the spliceosome which catalyzes two sequential transesterification reactions, first the excision of the non-coding intron from pre-mRNA and then the ligation of the coding exons to form the mature mRNA. Plays a role in stabilizing the structure of the spliceosome catalytic core and docking of the branch helix into the active site, producing 5'-exon and lariat intron-3'-intermediates.</text>
</comment>
<dbReference type="GO" id="GO:0046872">
    <property type="term" value="F:metal ion binding"/>
    <property type="evidence" value="ECO:0007669"/>
    <property type="project" value="UniProtKB-KW"/>
</dbReference>
<evidence type="ECO:0000256" key="1">
    <source>
        <dbReference type="ARBA" id="ARBA00004123"/>
    </source>
</evidence>
<keyword evidence="5" id="KW-0862">Zinc</keyword>
<dbReference type="InterPro" id="IPR043701">
    <property type="entry name" value="Yju2"/>
</dbReference>
<evidence type="ECO:0000256" key="4">
    <source>
        <dbReference type="ARBA" id="ARBA00022728"/>
    </source>
</evidence>
<dbReference type="InterPro" id="IPR007590">
    <property type="entry name" value="Saf4/Yju2"/>
</dbReference>
<evidence type="ECO:0000313" key="11">
    <source>
        <dbReference type="EMBL" id="KIR43256.1"/>
    </source>
</evidence>
<organism evidence="11 12">
    <name type="scientific">Cryptococcus deuterogattii Ram5</name>
    <dbReference type="NCBI Taxonomy" id="1296110"/>
    <lineage>
        <taxon>Eukaryota</taxon>
        <taxon>Fungi</taxon>
        <taxon>Dikarya</taxon>
        <taxon>Basidiomycota</taxon>
        <taxon>Agaricomycotina</taxon>
        <taxon>Tremellomycetes</taxon>
        <taxon>Tremellales</taxon>
        <taxon>Cryptococcaceae</taxon>
        <taxon>Cryptococcus</taxon>
        <taxon>Cryptococcus gattii species complex</taxon>
    </lineage>
</organism>
<comment type="similarity">
    <text evidence="8">Belongs to the CWC16 family. YJU2 subfamily.</text>
</comment>
<evidence type="ECO:0000256" key="3">
    <source>
        <dbReference type="ARBA" id="ARBA00022723"/>
    </source>
</evidence>
<keyword evidence="9" id="KW-0175">Coiled coil</keyword>
<evidence type="ECO:0000256" key="6">
    <source>
        <dbReference type="ARBA" id="ARBA00023187"/>
    </source>
</evidence>
<proteinExistence type="inferred from homology"/>
<evidence type="ECO:0000256" key="10">
    <source>
        <dbReference type="SAM" id="MobiDB-lite"/>
    </source>
</evidence>
<dbReference type="Pfam" id="PF04502">
    <property type="entry name" value="Saf4_Yju2"/>
    <property type="match status" value="1"/>
</dbReference>
<evidence type="ECO:0000256" key="5">
    <source>
        <dbReference type="ARBA" id="ARBA00022833"/>
    </source>
</evidence>
<keyword evidence="4 8" id="KW-0747">Spliceosome</keyword>
<comment type="subunit">
    <text evidence="8">Component of the spliceosome. Present in the activated B complex, the catalytically activated B* complex which catalyzes the branching, the catalytic step 1 C complex catalyzing the exon ligation, and the postcatalytic P complex containing the ligated exons (mRNA) and the excised lariat intron.</text>
</comment>
<feature type="region of interest" description="Disordered" evidence="10">
    <location>
        <begin position="207"/>
        <end position="309"/>
    </location>
</feature>
<keyword evidence="2" id="KW-0507">mRNA processing</keyword>
<name>A0A0D0V791_9TREE</name>
<keyword evidence="3" id="KW-0479">Metal-binding</keyword>
<dbReference type="AlphaFoldDB" id="A0A0D0V791"/>
<dbReference type="PANTHER" id="PTHR12111">
    <property type="entry name" value="SPLICING FACTOR YJU2"/>
    <property type="match status" value="1"/>
</dbReference>
<dbReference type="HAMAP" id="MF_03226">
    <property type="entry name" value="YJU2"/>
    <property type="match status" value="1"/>
</dbReference>
<dbReference type="GO" id="GO:0000349">
    <property type="term" value="P:generation of catalytic spliceosome for first transesterification step"/>
    <property type="evidence" value="ECO:0007669"/>
    <property type="project" value="UniProtKB-UniRule"/>
</dbReference>
<keyword evidence="7 8" id="KW-0539">Nucleus</keyword>
<reference evidence="11 12" key="1">
    <citation type="submission" date="2015-01" db="EMBL/GenBank/DDBJ databases">
        <title>The Genome Sequence of Cryptococcus gattii Ram5.</title>
        <authorList>
            <consortium name="The Broad Institute Genomics Platform"/>
            <person name="Cuomo C."/>
            <person name="Litvintseva A."/>
            <person name="Chen Y."/>
            <person name="Heitman J."/>
            <person name="Sun S."/>
            <person name="Springer D."/>
            <person name="Dromer F."/>
            <person name="Young S."/>
            <person name="Zeng Q."/>
            <person name="Gargeya S."/>
            <person name="Abouelleil A."/>
            <person name="Alvarado L."/>
            <person name="Chapman S.B."/>
            <person name="Gainer-Dewar J."/>
            <person name="Goldberg J."/>
            <person name="Griggs A."/>
            <person name="Gujja S."/>
            <person name="Hansen M."/>
            <person name="Howarth C."/>
            <person name="Imamovic A."/>
            <person name="Larimer J."/>
            <person name="Murphy C."/>
            <person name="Naylor J."/>
            <person name="Pearson M."/>
            <person name="Priest M."/>
            <person name="Roberts A."/>
            <person name="Saif S."/>
            <person name="Shea T."/>
            <person name="Sykes S."/>
            <person name="Wortman J."/>
            <person name="Nusbaum C."/>
            <person name="Birren B."/>
        </authorList>
    </citation>
    <scope>NUCLEOTIDE SEQUENCE [LARGE SCALE GENOMIC DNA]</scope>
    <source>
        <strain evidence="11 12">Ram5</strain>
    </source>
</reference>
<protein>
    <recommendedName>
        <fullName evidence="8">Splicing factor YJU2</fullName>
    </recommendedName>
</protein>
<feature type="region of interest" description="Disordered" evidence="10">
    <location>
        <begin position="103"/>
        <end position="123"/>
    </location>
</feature>
<dbReference type="GO" id="GO:0071006">
    <property type="term" value="C:U2-type catalytic step 1 spliceosome"/>
    <property type="evidence" value="ECO:0007669"/>
    <property type="project" value="UniProtKB-UniRule"/>
</dbReference>
<evidence type="ECO:0000256" key="8">
    <source>
        <dbReference type="HAMAP-Rule" id="MF_03226"/>
    </source>
</evidence>
<dbReference type="HOGENOM" id="CLU_053603_0_0_1"/>
<evidence type="ECO:0000313" key="12">
    <source>
        <dbReference type="Proteomes" id="UP000053392"/>
    </source>
</evidence>
<comment type="subcellular location">
    <subcellularLocation>
        <location evidence="1 8">Nucleus</location>
    </subcellularLocation>
</comment>
<keyword evidence="12" id="KW-1185">Reference proteome</keyword>
<keyword evidence="6" id="KW-0508">mRNA splicing</keyword>
<evidence type="ECO:0000256" key="2">
    <source>
        <dbReference type="ARBA" id="ARBA00022664"/>
    </source>
</evidence>
<evidence type="ECO:0000256" key="7">
    <source>
        <dbReference type="ARBA" id="ARBA00023242"/>
    </source>
</evidence>
<accession>A0A0D0V791</accession>
<dbReference type="PANTHER" id="PTHR12111:SF1">
    <property type="entry name" value="SPLICING FACTOR YJU2"/>
    <property type="match status" value="1"/>
</dbReference>
<sequence>MSERKVLNKYFPPDFDPSKIKRRKMPKDPQQVIRLMAPFSMRCNRCGEYIYKGKKFNARKETAVGEEYYGIKVFRFYITDPKNADYTCEQGATRNFENWIENDPNGKVGAMPDAAADDDYDSDGNLREEVQERDAMADLERSQEQSKREMELMDELADLRQRNARVELNKTDQDPESLLAALHAEKISAEEEARRKAEQEEDDALVRQYFAKVAGPAGSGAQKSEKTESPDGEAEGTEGENTTLPQLTVKRRPAPGTGKAGEPSVQSLLAAKGKVLETAGANGAGAPPQVKRKREGMQKLLGIKKKAKA</sequence>
<gene>
    <name evidence="11" type="ORF">I313_00098</name>
</gene>
<feature type="coiled-coil region" evidence="9">
    <location>
        <begin position="136"/>
        <end position="207"/>
    </location>
</feature>
<dbReference type="OrthoDB" id="674963at2759"/>
<comment type="caution">
    <text evidence="8">Lacks conserved residue(s) required for the propagation of feature annotation.</text>
</comment>
<dbReference type="Proteomes" id="UP000053392">
    <property type="component" value="Unassembled WGS sequence"/>
</dbReference>